<gene>
    <name evidence="1" type="ORF">ACFSXZ_31500</name>
</gene>
<comment type="caution">
    <text evidence="1">The sequence shown here is derived from an EMBL/GenBank/DDBJ whole genome shotgun (WGS) entry which is preliminary data.</text>
</comment>
<keyword evidence="2" id="KW-1185">Reference proteome</keyword>
<evidence type="ECO:0000313" key="2">
    <source>
        <dbReference type="Proteomes" id="UP001597417"/>
    </source>
</evidence>
<dbReference type="RefSeq" id="WP_378269143.1">
    <property type="nucleotide sequence ID" value="NZ_JBHUKR010000021.1"/>
</dbReference>
<name>A0ABW5G2P6_9PSEU</name>
<sequence length="64" mass="7052">MTGGQVVLELGDTWARLISATPNPGWTMQNWQADGWLRVDFSNGTTTSSCFVTWNGHPPQVQTT</sequence>
<accession>A0ABW5G2P6</accession>
<organism evidence="1 2">
    <name type="scientific">Amycolatopsis pigmentata</name>
    <dbReference type="NCBI Taxonomy" id="450801"/>
    <lineage>
        <taxon>Bacteria</taxon>
        <taxon>Bacillati</taxon>
        <taxon>Actinomycetota</taxon>
        <taxon>Actinomycetes</taxon>
        <taxon>Pseudonocardiales</taxon>
        <taxon>Pseudonocardiaceae</taxon>
        <taxon>Amycolatopsis</taxon>
    </lineage>
</organism>
<dbReference type="EMBL" id="JBHUKR010000021">
    <property type="protein sequence ID" value="MFD2420865.1"/>
    <property type="molecule type" value="Genomic_DNA"/>
</dbReference>
<dbReference type="Proteomes" id="UP001597417">
    <property type="component" value="Unassembled WGS sequence"/>
</dbReference>
<reference evidence="2" key="1">
    <citation type="journal article" date="2019" name="Int. J. Syst. Evol. Microbiol.">
        <title>The Global Catalogue of Microorganisms (GCM) 10K type strain sequencing project: providing services to taxonomists for standard genome sequencing and annotation.</title>
        <authorList>
            <consortium name="The Broad Institute Genomics Platform"/>
            <consortium name="The Broad Institute Genome Sequencing Center for Infectious Disease"/>
            <person name="Wu L."/>
            <person name="Ma J."/>
        </authorList>
    </citation>
    <scope>NUCLEOTIDE SEQUENCE [LARGE SCALE GENOMIC DNA]</scope>
    <source>
        <strain evidence="2">CGMCC 4.7645</strain>
    </source>
</reference>
<evidence type="ECO:0000313" key="1">
    <source>
        <dbReference type="EMBL" id="MFD2420865.1"/>
    </source>
</evidence>
<proteinExistence type="predicted"/>
<protein>
    <submittedName>
        <fullName evidence="1">Uncharacterized protein</fullName>
    </submittedName>
</protein>